<dbReference type="WBParaSite" id="nRc.2.0.1.t31201-RA">
    <property type="protein sequence ID" value="nRc.2.0.1.t31201-RA"/>
    <property type="gene ID" value="nRc.2.0.1.g31201"/>
</dbReference>
<dbReference type="GO" id="GO:0006629">
    <property type="term" value="P:lipid metabolic process"/>
    <property type="evidence" value="ECO:0007669"/>
    <property type="project" value="InterPro"/>
</dbReference>
<dbReference type="InterPro" id="IPR029058">
    <property type="entry name" value="AB_hydrolase_fold"/>
</dbReference>
<accession>A0A915JXM6</accession>
<dbReference type="Proteomes" id="UP000887565">
    <property type="component" value="Unplaced"/>
</dbReference>
<feature type="transmembrane region" description="Helical" evidence="1">
    <location>
        <begin position="54"/>
        <end position="76"/>
    </location>
</feature>
<name>A0A915JXM6_ROMCU</name>
<dbReference type="AlphaFoldDB" id="A0A915JXM6"/>
<dbReference type="Pfam" id="PF02450">
    <property type="entry name" value="LCAT"/>
    <property type="match status" value="1"/>
</dbReference>
<organism evidence="2 3">
    <name type="scientific">Romanomermis culicivorax</name>
    <name type="common">Nematode worm</name>
    <dbReference type="NCBI Taxonomy" id="13658"/>
    <lineage>
        <taxon>Eukaryota</taxon>
        <taxon>Metazoa</taxon>
        <taxon>Ecdysozoa</taxon>
        <taxon>Nematoda</taxon>
        <taxon>Enoplea</taxon>
        <taxon>Dorylaimia</taxon>
        <taxon>Mermithida</taxon>
        <taxon>Mermithoidea</taxon>
        <taxon>Mermithidae</taxon>
        <taxon>Romanomermis</taxon>
    </lineage>
</organism>
<evidence type="ECO:0000313" key="3">
    <source>
        <dbReference type="WBParaSite" id="nRc.2.0.1.t31201-RA"/>
    </source>
</evidence>
<evidence type="ECO:0000313" key="2">
    <source>
        <dbReference type="Proteomes" id="UP000887565"/>
    </source>
</evidence>
<keyword evidence="1" id="KW-1133">Transmembrane helix</keyword>
<proteinExistence type="predicted"/>
<sequence>MQSLSFPYKRYKFHGLVGYTHKNCSLVKIFKVKQFLRKNTSSSSDSRITWKDEYIASLVTIGTPWLGALSAFLQYLQCKCTA</sequence>
<evidence type="ECO:0000256" key="1">
    <source>
        <dbReference type="SAM" id="Phobius"/>
    </source>
</evidence>
<dbReference type="GO" id="GO:0008374">
    <property type="term" value="F:O-acyltransferase activity"/>
    <property type="evidence" value="ECO:0007669"/>
    <property type="project" value="InterPro"/>
</dbReference>
<dbReference type="Gene3D" id="3.40.50.1820">
    <property type="entry name" value="alpha/beta hydrolase"/>
    <property type="match status" value="1"/>
</dbReference>
<dbReference type="InterPro" id="IPR003386">
    <property type="entry name" value="LACT/PDAT_acylTrfase"/>
</dbReference>
<keyword evidence="1" id="KW-0812">Transmembrane</keyword>
<reference evidence="3" key="1">
    <citation type="submission" date="2022-11" db="UniProtKB">
        <authorList>
            <consortium name="WormBaseParasite"/>
        </authorList>
    </citation>
    <scope>IDENTIFICATION</scope>
</reference>
<keyword evidence="2" id="KW-1185">Reference proteome</keyword>
<keyword evidence="1" id="KW-0472">Membrane</keyword>
<protein>
    <submittedName>
        <fullName evidence="3">Uncharacterized protein</fullName>
    </submittedName>
</protein>